<dbReference type="EMBL" id="CAEZWJ010000087">
    <property type="protein sequence ID" value="CAB4665470.1"/>
    <property type="molecule type" value="Genomic_DNA"/>
</dbReference>
<gene>
    <name evidence="1" type="ORF">UFOPK2214_01505</name>
</gene>
<name>A0A6J6LUC0_9ZZZZ</name>
<accession>A0A6J6LUC0</accession>
<evidence type="ECO:0000313" key="1">
    <source>
        <dbReference type="EMBL" id="CAB4665470.1"/>
    </source>
</evidence>
<organism evidence="1">
    <name type="scientific">freshwater metagenome</name>
    <dbReference type="NCBI Taxonomy" id="449393"/>
    <lineage>
        <taxon>unclassified sequences</taxon>
        <taxon>metagenomes</taxon>
        <taxon>ecological metagenomes</taxon>
    </lineage>
</organism>
<proteinExistence type="predicted"/>
<reference evidence="1" key="1">
    <citation type="submission" date="2020-05" db="EMBL/GenBank/DDBJ databases">
        <authorList>
            <person name="Chiriac C."/>
            <person name="Salcher M."/>
            <person name="Ghai R."/>
            <person name="Kavagutti S V."/>
        </authorList>
    </citation>
    <scope>NUCLEOTIDE SEQUENCE</scope>
</reference>
<protein>
    <submittedName>
        <fullName evidence="1">Unannotated protein</fullName>
    </submittedName>
</protein>
<sequence>MVIAHATSVVQQRAFAQESADSIALAAAFGGTPAAQQLASLLGVSITEIDIDAGNVMVKVSTNDLIATSEATSGR</sequence>
<dbReference type="AlphaFoldDB" id="A0A6J6LUC0"/>